<organism evidence="1 2">
    <name type="scientific">Naegleria lovaniensis</name>
    <name type="common">Amoeba</name>
    <dbReference type="NCBI Taxonomy" id="51637"/>
    <lineage>
        <taxon>Eukaryota</taxon>
        <taxon>Discoba</taxon>
        <taxon>Heterolobosea</taxon>
        <taxon>Tetramitia</taxon>
        <taxon>Eutetramitia</taxon>
        <taxon>Vahlkampfiidae</taxon>
        <taxon>Naegleria</taxon>
    </lineage>
</organism>
<reference evidence="1 2" key="1">
    <citation type="journal article" date="2018" name="BMC Genomics">
        <title>The genome of Naegleria lovaniensis, the basis for a comparative approach to unravel pathogenicity factors of the human pathogenic amoeba N. fowleri.</title>
        <authorList>
            <person name="Liechti N."/>
            <person name="Schurch N."/>
            <person name="Bruggmann R."/>
            <person name="Wittwer M."/>
        </authorList>
    </citation>
    <scope>NUCLEOTIDE SEQUENCE [LARGE SCALE GENOMIC DNA]</scope>
    <source>
        <strain evidence="1 2">ATCC 30569</strain>
    </source>
</reference>
<keyword evidence="2" id="KW-1185">Reference proteome</keyword>
<accession>A0AA88KHL8</accession>
<name>A0AA88KHL8_NAELO</name>
<comment type="caution">
    <text evidence="1">The sequence shown here is derived from an EMBL/GenBank/DDBJ whole genome shotgun (WGS) entry which is preliminary data.</text>
</comment>
<proteinExistence type="predicted"/>
<dbReference type="Proteomes" id="UP000816034">
    <property type="component" value="Unassembled WGS sequence"/>
</dbReference>
<evidence type="ECO:0000313" key="1">
    <source>
        <dbReference type="EMBL" id="KAG2378311.1"/>
    </source>
</evidence>
<sequence length="120" mass="13752">MKKIGRVISSSLLPMKPEKGLVVRLCVGKNSGFEKLNDARHVFLNDENILELSDSFSFVKNELFPKLIRKYHLQCGMFQVMESDNIEERDCKLSEFMENVLTKSYTNDCDGGPLFLLDVD</sequence>
<dbReference type="GeneID" id="68100908"/>
<evidence type="ECO:0000313" key="2">
    <source>
        <dbReference type="Proteomes" id="UP000816034"/>
    </source>
</evidence>
<dbReference type="EMBL" id="PYSW02000034">
    <property type="protein sequence ID" value="KAG2378311.1"/>
    <property type="molecule type" value="Genomic_DNA"/>
</dbReference>
<dbReference type="AlphaFoldDB" id="A0AA88KHL8"/>
<gene>
    <name evidence="1" type="ORF">C9374_008454</name>
</gene>
<dbReference type="RefSeq" id="XP_044545573.1">
    <property type="nucleotide sequence ID" value="XM_044698532.1"/>
</dbReference>
<protein>
    <submittedName>
        <fullName evidence="1">Uncharacterized protein</fullName>
    </submittedName>
</protein>